<evidence type="ECO:0000256" key="11">
    <source>
        <dbReference type="ARBA" id="ARBA00022989"/>
    </source>
</evidence>
<evidence type="ECO:0000256" key="17">
    <source>
        <dbReference type="RuleBase" id="RU003403"/>
    </source>
</evidence>
<dbReference type="Pfam" id="PF00361">
    <property type="entry name" value="Proton_antipo_M"/>
    <property type="match status" value="1"/>
</dbReference>
<evidence type="ECO:0000256" key="1">
    <source>
        <dbReference type="ARBA" id="ARBA00004448"/>
    </source>
</evidence>
<keyword evidence="12 17" id="KW-0520">NAD</keyword>
<keyword evidence="9 17" id="KW-1278">Translocase</keyword>
<feature type="transmembrane region" description="Helical" evidence="17">
    <location>
        <begin position="5"/>
        <end position="21"/>
    </location>
</feature>
<dbReference type="PRINTS" id="PR01436">
    <property type="entry name" value="NADHDHGNASE2"/>
</dbReference>
<evidence type="ECO:0000256" key="3">
    <source>
        <dbReference type="ARBA" id="ARBA00012944"/>
    </source>
</evidence>
<feature type="transmembrane region" description="Helical" evidence="17">
    <location>
        <begin position="177"/>
        <end position="196"/>
    </location>
</feature>
<dbReference type="InterPro" id="IPR010933">
    <property type="entry name" value="NADH_DH_su2_C"/>
</dbReference>
<dbReference type="EC" id="7.1.1.2" evidence="3 17"/>
<dbReference type="PANTHER" id="PTHR46552:SF1">
    <property type="entry name" value="NADH-UBIQUINONE OXIDOREDUCTASE CHAIN 2"/>
    <property type="match status" value="1"/>
</dbReference>
<evidence type="ECO:0000313" key="20">
    <source>
        <dbReference type="EMBL" id="AAF02924.1"/>
    </source>
</evidence>
<evidence type="ECO:0000256" key="9">
    <source>
        <dbReference type="ARBA" id="ARBA00022967"/>
    </source>
</evidence>
<evidence type="ECO:0000259" key="19">
    <source>
        <dbReference type="Pfam" id="PF06444"/>
    </source>
</evidence>
<dbReference type="InterPro" id="IPR003917">
    <property type="entry name" value="NADH_UbQ_OxRdtase_chain2"/>
</dbReference>
<feature type="transmembrane region" description="Helical" evidence="17">
    <location>
        <begin position="151"/>
        <end position="170"/>
    </location>
</feature>
<evidence type="ECO:0000256" key="6">
    <source>
        <dbReference type="ARBA" id="ARBA00022660"/>
    </source>
</evidence>
<proteinExistence type="inferred from homology"/>
<evidence type="ECO:0000256" key="14">
    <source>
        <dbReference type="ARBA" id="ARBA00023128"/>
    </source>
</evidence>
<dbReference type="GO" id="GO:0008137">
    <property type="term" value="F:NADH dehydrogenase (ubiquinone) activity"/>
    <property type="evidence" value="ECO:0007669"/>
    <property type="project" value="UniProtKB-EC"/>
</dbReference>
<evidence type="ECO:0000256" key="13">
    <source>
        <dbReference type="ARBA" id="ARBA00023075"/>
    </source>
</evidence>
<dbReference type="InterPro" id="IPR001750">
    <property type="entry name" value="ND/Mrp_TM"/>
</dbReference>
<keyword evidence="6 17" id="KW-0679">Respiratory chain</keyword>
<dbReference type="GO" id="GO:0005743">
    <property type="term" value="C:mitochondrial inner membrane"/>
    <property type="evidence" value="ECO:0007669"/>
    <property type="project" value="UniProtKB-SubCell"/>
</dbReference>
<keyword evidence="14 17" id="KW-0496">Mitochondrion</keyword>
<dbReference type="PANTHER" id="PTHR46552">
    <property type="entry name" value="NADH-UBIQUINONE OXIDOREDUCTASE CHAIN 2"/>
    <property type="match status" value="1"/>
</dbReference>
<protein>
    <recommendedName>
        <fullName evidence="4 17">NADH-ubiquinone oxidoreductase chain 2</fullName>
        <ecNumber evidence="3 17">7.1.1.2</ecNumber>
    </recommendedName>
</protein>
<keyword evidence="10 17" id="KW-0249">Electron transport</keyword>
<feature type="transmembrane region" description="Helical" evidence="17">
    <location>
        <begin position="92"/>
        <end position="115"/>
    </location>
</feature>
<keyword evidence="7 17" id="KW-0812">Transmembrane</keyword>
<keyword evidence="5" id="KW-0813">Transport</keyword>
<reference evidence="20" key="1">
    <citation type="journal article" date="1999" name="Evolution">
        <title>THE EVOLUTION OF DIAPAUSE IN THE KILLIFISH FAMILY RIVULIDAE (ATHERINOMORPHA, CYPRINODONTIFORMES): A MOLECULAR PHYLOGENETIC AND BIOGEOGRAPHIC PERSPECTIVE.</title>
        <authorList>
            <person name="Hrbek T."/>
            <person name="Larson A."/>
        </authorList>
    </citation>
    <scope>NUCLEOTIDE SEQUENCE</scope>
</reference>
<feature type="transmembrane region" description="Helical" evidence="17">
    <location>
        <begin position="322"/>
        <end position="342"/>
    </location>
</feature>
<accession>Q9TD57</accession>
<sequence length="348" mass="39004">MTPCVFIILLIMLMMGTIMTLTSSHWLLAWTGLEINTFAIIPLMTQDKHPRAMEAALKYFLVQSTAAITLLFAATSNAWLSGQWEIQQMTHALPLTMATIALIMKMGLAPLHSWLPEVLQGLNLTTGLILSTWQKLAPLALLIQISYTPSFLWAIVGLLSILIGGWGGLNQTQLRKILAYSSITHLGWIILIIHYLPPLAFMSFLAYTMLTAPIFMAFSYLQTKNMNSLFTSWNKSPLLFSTVFLSLLSLGGLPPFSGFVPKWLILQEMAKQALMPLATMAALFSLLSLYYYLRLSYFMALTMPPGNLPATLSWHFFCPRPFLTLTALIVFSLCLLPILPSFNTFFIY</sequence>
<evidence type="ECO:0000256" key="8">
    <source>
        <dbReference type="ARBA" id="ARBA00022792"/>
    </source>
</evidence>
<dbReference type="AlphaFoldDB" id="Q9TD57"/>
<organism evidence="20">
    <name type="scientific">Cynopoecilus melanotaenia</name>
    <name type="common">Killifish</name>
    <name type="synonym">Cynolebias melanotaenia</name>
    <dbReference type="NCBI Taxonomy" id="105041"/>
    <lineage>
        <taxon>Eukaryota</taxon>
        <taxon>Metazoa</taxon>
        <taxon>Chordata</taxon>
        <taxon>Craniata</taxon>
        <taxon>Vertebrata</taxon>
        <taxon>Euteleostomi</taxon>
        <taxon>Actinopterygii</taxon>
        <taxon>Neopterygii</taxon>
        <taxon>Teleostei</taxon>
        <taxon>Neoteleostei</taxon>
        <taxon>Acanthomorphata</taxon>
        <taxon>Ovalentaria</taxon>
        <taxon>Atherinomorphae</taxon>
        <taxon>Cyprinodontiformes</taxon>
        <taxon>Rivulidae</taxon>
        <taxon>Cynopoecilus</taxon>
    </lineage>
</organism>
<evidence type="ECO:0000259" key="18">
    <source>
        <dbReference type="Pfam" id="PF00361"/>
    </source>
</evidence>
<comment type="catalytic activity">
    <reaction evidence="16 17">
        <text>a ubiquinone + NADH + 5 H(+)(in) = a ubiquinol + NAD(+) + 4 H(+)(out)</text>
        <dbReference type="Rhea" id="RHEA:29091"/>
        <dbReference type="Rhea" id="RHEA-COMP:9565"/>
        <dbReference type="Rhea" id="RHEA-COMP:9566"/>
        <dbReference type="ChEBI" id="CHEBI:15378"/>
        <dbReference type="ChEBI" id="CHEBI:16389"/>
        <dbReference type="ChEBI" id="CHEBI:17976"/>
        <dbReference type="ChEBI" id="CHEBI:57540"/>
        <dbReference type="ChEBI" id="CHEBI:57945"/>
        <dbReference type="EC" id="7.1.1.2"/>
    </reaction>
</comment>
<dbReference type="InterPro" id="IPR050175">
    <property type="entry name" value="Complex_I_Subunit_2"/>
</dbReference>
<feature type="transmembrane region" description="Helical" evidence="17">
    <location>
        <begin position="57"/>
        <end position="80"/>
    </location>
</feature>
<feature type="domain" description="NADH:quinone oxidoreductase/Mrp antiporter transmembrane" evidence="18">
    <location>
        <begin position="23"/>
        <end position="282"/>
    </location>
</feature>
<keyword evidence="8 17" id="KW-0999">Mitochondrion inner membrane</keyword>
<keyword evidence="13 17" id="KW-0830">Ubiquinone</keyword>
<evidence type="ECO:0000256" key="16">
    <source>
        <dbReference type="ARBA" id="ARBA00049551"/>
    </source>
</evidence>
<keyword evidence="15 17" id="KW-0472">Membrane</keyword>
<dbReference type="GO" id="GO:0006120">
    <property type="term" value="P:mitochondrial electron transport, NADH to ubiquinone"/>
    <property type="evidence" value="ECO:0007669"/>
    <property type="project" value="InterPro"/>
</dbReference>
<comment type="subcellular location">
    <subcellularLocation>
        <location evidence="1 17">Mitochondrion inner membrane</location>
        <topology evidence="1 17">Multi-pass membrane protein</topology>
    </subcellularLocation>
</comment>
<feature type="transmembrane region" description="Helical" evidence="17">
    <location>
        <begin position="273"/>
        <end position="293"/>
    </location>
</feature>
<evidence type="ECO:0000256" key="2">
    <source>
        <dbReference type="ARBA" id="ARBA00007012"/>
    </source>
</evidence>
<geneLocation type="mitochondrion" evidence="20"/>
<evidence type="ECO:0000256" key="5">
    <source>
        <dbReference type="ARBA" id="ARBA00022448"/>
    </source>
</evidence>
<feature type="transmembrane region" description="Helical" evidence="17">
    <location>
        <begin position="202"/>
        <end position="221"/>
    </location>
</feature>
<evidence type="ECO:0000256" key="7">
    <source>
        <dbReference type="ARBA" id="ARBA00022692"/>
    </source>
</evidence>
<keyword evidence="11 17" id="KW-1133">Transmembrane helix</keyword>
<feature type="domain" description="NADH dehydrogenase subunit 2 C-terminal" evidence="19">
    <location>
        <begin position="289"/>
        <end position="341"/>
    </location>
</feature>
<evidence type="ECO:0000256" key="12">
    <source>
        <dbReference type="ARBA" id="ARBA00023027"/>
    </source>
</evidence>
<dbReference type="EMBL" id="AF092363">
    <property type="protein sequence ID" value="AAF02924.1"/>
    <property type="molecule type" value="Genomic_DNA"/>
</dbReference>
<comment type="similarity">
    <text evidence="2 17">Belongs to the complex I subunit 2 family.</text>
</comment>
<dbReference type="Pfam" id="PF06444">
    <property type="entry name" value="NADH_dehy_S2_C"/>
    <property type="match status" value="1"/>
</dbReference>
<evidence type="ECO:0000256" key="4">
    <source>
        <dbReference type="ARBA" id="ARBA00021008"/>
    </source>
</evidence>
<evidence type="ECO:0000256" key="15">
    <source>
        <dbReference type="ARBA" id="ARBA00023136"/>
    </source>
</evidence>
<comment type="function">
    <text evidence="17">Core subunit of the mitochondrial membrane respiratory chain NADH dehydrogenase (Complex I) which catalyzes electron transfer from NADH through the respiratory chain, using ubiquinone as an electron acceptor. Essential for the catalytic activity and assembly of complex I.</text>
</comment>
<evidence type="ECO:0000256" key="10">
    <source>
        <dbReference type="ARBA" id="ARBA00022982"/>
    </source>
</evidence>
<feature type="transmembrane region" description="Helical" evidence="17">
    <location>
        <begin position="233"/>
        <end position="253"/>
    </location>
</feature>
<name>Q9TD57_CYNML</name>